<feature type="compositionally biased region" description="Basic and acidic residues" evidence="1">
    <location>
        <begin position="13"/>
        <end position="34"/>
    </location>
</feature>
<reference evidence="2" key="2">
    <citation type="journal article" date="2015" name="Fish Shellfish Immunol.">
        <title>Early steps in the European eel (Anguilla anguilla)-Vibrio vulnificus interaction in the gills: Role of the RtxA13 toxin.</title>
        <authorList>
            <person name="Callol A."/>
            <person name="Pajuelo D."/>
            <person name="Ebbesson L."/>
            <person name="Teles M."/>
            <person name="MacKenzie S."/>
            <person name="Amaro C."/>
        </authorList>
    </citation>
    <scope>NUCLEOTIDE SEQUENCE</scope>
</reference>
<reference evidence="2" key="1">
    <citation type="submission" date="2014-11" db="EMBL/GenBank/DDBJ databases">
        <authorList>
            <person name="Amaro Gonzalez C."/>
        </authorList>
    </citation>
    <scope>NUCLEOTIDE SEQUENCE</scope>
</reference>
<protein>
    <submittedName>
        <fullName evidence="2">Uncharacterized protein</fullName>
    </submittedName>
</protein>
<accession>A0A0E9QKC1</accession>
<feature type="region of interest" description="Disordered" evidence="1">
    <location>
        <begin position="1"/>
        <end position="34"/>
    </location>
</feature>
<dbReference type="AlphaFoldDB" id="A0A0E9QKC1"/>
<sequence length="34" mass="3703">MGGNNRAKGPSIQRKEEGTKDRALRDPSCEGTRS</sequence>
<proteinExistence type="predicted"/>
<dbReference type="EMBL" id="GBXM01091620">
    <property type="protein sequence ID" value="JAH16957.1"/>
    <property type="molecule type" value="Transcribed_RNA"/>
</dbReference>
<evidence type="ECO:0000256" key="1">
    <source>
        <dbReference type="SAM" id="MobiDB-lite"/>
    </source>
</evidence>
<name>A0A0E9QKC1_ANGAN</name>
<organism evidence="2">
    <name type="scientific">Anguilla anguilla</name>
    <name type="common">European freshwater eel</name>
    <name type="synonym">Muraena anguilla</name>
    <dbReference type="NCBI Taxonomy" id="7936"/>
    <lineage>
        <taxon>Eukaryota</taxon>
        <taxon>Metazoa</taxon>
        <taxon>Chordata</taxon>
        <taxon>Craniata</taxon>
        <taxon>Vertebrata</taxon>
        <taxon>Euteleostomi</taxon>
        <taxon>Actinopterygii</taxon>
        <taxon>Neopterygii</taxon>
        <taxon>Teleostei</taxon>
        <taxon>Anguilliformes</taxon>
        <taxon>Anguillidae</taxon>
        <taxon>Anguilla</taxon>
    </lineage>
</organism>
<evidence type="ECO:0000313" key="2">
    <source>
        <dbReference type="EMBL" id="JAH16957.1"/>
    </source>
</evidence>